<sequence length="19" mass="2420">MIKSEFLWLWNLSTLRRLI</sequence>
<proteinExistence type="predicted"/>
<dbReference type="EMBL" id="GBRH01257492">
    <property type="protein sequence ID" value="JAD40403.1"/>
    <property type="molecule type" value="Transcribed_RNA"/>
</dbReference>
<evidence type="ECO:0000313" key="1">
    <source>
        <dbReference type="EMBL" id="JAD40403.1"/>
    </source>
</evidence>
<dbReference type="AlphaFoldDB" id="A0A0A8ZRS4"/>
<accession>A0A0A8ZRS4</accession>
<name>A0A0A8ZRS4_ARUDO</name>
<organism evidence="1">
    <name type="scientific">Arundo donax</name>
    <name type="common">Giant reed</name>
    <name type="synonym">Donax arundinaceus</name>
    <dbReference type="NCBI Taxonomy" id="35708"/>
    <lineage>
        <taxon>Eukaryota</taxon>
        <taxon>Viridiplantae</taxon>
        <taxon>Streptophyta</taxon>
        <taxon>Embryophyta</taxon>
        <taxon>Tracheophyta</taxon>
        <taxon>Spermatophyta</taxon>
        <taxon>Magnoliopsida</taxon>
        <taxon>Liliopsida</taxon>
        <taxon>Poales</taxon>
        <taxon>Poaceae</taxon>
        <taxon>PACMAD clade</taxon>
        <taxon>Arundinoideae</taxon>
        <taxon>Arundineae</taxon>
        <taxon>Arundo</taxon>
    </lineage>
</organism>
<reference evidence="1" key="2">
    <citation type="journal article" date="2015" name="Data Brief">
        <title>Shoot transcriptome of the giant reed, Arundo donax.</title>
        <authorList>
            <person name="Barrero R.A."/>
            <person name="Guerrero F.D."/>
            <person name="Moolhuijzen P."/>
            <person name="Goolsby J.A."/>
            <person name="Tidwell J."/>
            <person name="Bellgard S.E."/>
            <person name="Bellgard M.I."/>
        </authorList>
    </citation>
    <scope>NUCLEOTIDE SEQUENCE</scope>
    <source>
        <tissue evidence="1">Shoot tissue taken approximately 20 cm above the soil surface</tissue>
    </source>
</reference>
<protein>
    <submittedName>
        <fullName evidence="1">Uncharacterized protein</fullName>
    </submittedName>
</protein>
<reference evidence="1" key="1">
    <citation type="submission" date="2014-09" db="EMBL/GenBank/DDBJ databases">
        <authorList>
            <person name="Magalhaes I.L.F."/>
            <person name="Oliveira U."/>
            <person name="Santos F.R."/>
            <person name="Vidigal T.H.D.A."/>
            <person name="Brescovit A.D."/>
            <person name="Santos A.J."/>
        </authorList>
    </citation>
    <scope>NUCLEOTIDE SEQUENCE</scope>
    <source>
        <tissue evidence="1">Shoot tissue taken approximately 20 cm above the soil surface</tissue>
    </source>
</reference>